<dbReference type="InterPro" id="IPR029021">
    <property type="entry name" value="Prot-tyrosine_phosphatase-like"/>
</dbReference>
<dbReference type="PANTHER" id="PTHR31126">
    <property type="entry name" value="TYROSINE-PROTEIN PHOSPHATASE"/>
    <property type="match status" value="1"/>
</dbReference>
<sequence length="250" mass="28043">MTQTQSQLPAQFIPTTRIFNLRDLGGYRGVDGCPVKKDVVFRSDNFGNATEADLDHVVNELKVRHVIDLRRAEELEVAPRFPATEGISFHHEELKHLRWESFNGIIPEPAQSHERSVAFLSQRYMAMLETGHEAVRRSLEIVANGEPTVFHCMAGKDRTGIIAAVLLGLLGVSDEDIAADYALTDVGTARWRAWRDQGNPTVAKSYMGTPAEAMSQTIQMLRDRFGSFHGYCQVIGFSDIDRLREELLCP</sequence>
<evidence type="ECO:0000313" key="3">
    <source>
        <dbReference type="EMBL" id="QSB06417.1"/>
    </source>
</evidence>
<organism evidence="3 4">
    <name type="scientific">Natronoglycomyces albus</name>
    <dbReference type="NCBI Taxonomy" id="2811108"/>
    <lineage>
        <taxon>Bacteria</taxon>
        <taxon>Bacillati</taxon>
        <taxon>Actinomycetota</taxon>
        <taxon>Actinomycetes</taxon>
        <taxon>Glycomycetales</taxon>
        <taxon>Glycomycetaceae</taxon>
        <taxon>Natronoglycomyces</taxon>
    </lineage>
</organism>
<dbReference type="InterPro" id="IPR016130">
    <property type="entry name" value="Tyr_Pase_AS"/>
</dbReference>
<comment type="similarity">
    <text evidence="1">Belongs to the protein-tyrosine phosphatase family.</text>
</comment>
<dbReference type="SUPFAM" id="SSF52799">
    <property type="entry name" value="(Phosphotyrosine protein) phosphatases II"/>
    <property type="match status" value="1"/>
</dbReference>
<dbReference type="PROSITE" id="PS50056">
    <property type="entry name" value="TYR_PHOSPHATASE_2"/>
    <property type="match status" value="1"/>
</dbReference>
<evidence type="ECO:0000313" key="4">
    <source>
        <dbReference type="Proteomes" id="UP000662939"/>
    </source>
</evidence>
<dbReference type="RefSeq" id="WP_213172426.1">
    <property type="nucleotide sequence ID" value="NZ_CP070496.1"/>
</dbReference>
<dbReference type="PROSITE" id="PS00383">
    <property type="entry name" value="TYR_PHOSPHATASE_1"/>
    <property type="match status" value="1"/>
</dbReference>
<accession>A0A895XMR4</accession>
<dbReference type="Gene3D" id="3.90.190.10">
    <property type="entry name" value="Protein tyrosine phosphatase superfamily"/>
    <property type="match status" value="1"/>
</dbReference>
<gene>
    <name evidence="3" type="ORF">JQS30_05805</name>
</gene>
<name>A0A895XMR4_9ACTN</name>
<dbReference type="Proteomes" id="UP000662939">
    <property type="component" value="Chromosome"/>
</dbReference>
<proteinExistence type="inferred from homology"/>
<dbReference type="InterPro" id="IPR000387">
    <property type="entry name" value="Tyr_Pase_dom"/>
</dbReference>
<evidence type="ECO:0000256" key="1">
    <source>
        <dbReference type="ARBA" id="ARBA00009580"/>
    </source>
</evidence>
<dbReference type="KEGG" id="nav:JQS30_05805"/>
<keyword evidence="4" id="KW-1185">Reference proteome</keyword>
<reference evidence="3" key="1">
    <citation type="submission" date="2021-02" db="EMBL/GenBank/DDBJ databases">
        <title>Natronoglycomyces albus gen. nov., sp. nov, a haloalkaliphilic actinobacterium from a soda solonchak soil.</title>
        <authorList>
            <person name="Sorokin D.Y."/>
            <person name="Khijniak T.V."/>
            <person name="Zakharycheva A.P."/>
            <person name="Boueva O.V."/>
            <person name="Ariskina E.V."/>
            <person name="Hahnke R.L."/>
            <person name="Bunk B."/>
            <person name="Sproer C."/>
            <person name="Schumann P."/>
            <person name="Evtushenko L.I."/>
            <person name="Kublanov I.V."/>
        </authorList>
    </citation>
    <scope>NUCLEOTIDE SEQUENCE</scope>
    <source>
        <strain evidence="3">DSM 106290</strain>
    </source>
</reference>
<protein>
    <submittedName>
        <fullName evidence="3">Tyrosine-protein phosphatase</fullName>
    </submittedName>
</protein>
<dbReference type="Pfam" id="PF13350">
    <property type="entry name" value="Y_phosphatase3"/>
    <property type="match status" value="1"/>
</dbReference>
<dbReference type="GO" id="GO:0004721">
    <property type="term" value="F:phosphoprotein phosphatase activity"/>
    <property type="evidence" value="ECO:0007669"/>
    <property type="project" value="InterPro"/>
</dbReference>
<dbReference type="InterPro" id="IPR026893">
    <property type="entry name" value="Tyr/Ser_Pase_IphP-type"/>
</dbReference>
<dbReference type="AlphaFoldDB" id="A0A895XMR4"/>
<feature type="domain" description="Tyrosine specific protein phosphatases" evidence="2">
    <location>
        <begin position="122"/>
        <end position="190"/>
    </location>
</feature>
<dbReference type="EMBL" id="CP070496">
    <property type="protein sequence ID" value="QSB06417.1"/>
    <property type="molecule type" value="Genomic_DNA"/>
</dbReference>
<evidence type="ECO:0000259" key="2">
    <source>
        <dbReference type="PROSITE" id="PS50056"/>
    </source>
</evidence>
<dbReference type="PANTHER" id="PTHR31126:SF1">
    <property type="entry name" value="TYROSINE SPECIFIC PROTEIN PHOSPHATASES DOMAIN-CONTAINING PROTEIN"/>
    <property type="match status" value="1"/>
</dbReference>